<feature type="region of interest" description="Disordered" evidence="1">
    <location>
        <begin position="353"/>
        <end position="373"/>
    </location>
</feature>
<accession>A0ABR1QAK1</accession>
<evidence type="ECO:0000259" key="2">
    <source>
        <dbReference type="Pfam" id="PF12825"/>
    </source>
</evidence>
<evidence type="ECO:0000313" key="3">
    <source>
        <dbReference type="EMBL" id="KAK7949332.1"/>
    </source>
</evidence>
<evidence type="ECO:0000313" key="4">
    <source>
        <dbReference type="Proteomes" id="UP001391051"/>
    </source>
</evidence>
<dbReference type="RefSeq" id="XP_066698838.1">
    <property type="nucleotide sequence ID" value="XM_066846440.1"/>
</dbReference>
<reference evidence="3 4" key="1">
    <citation type="submission" date="2023-01" db="EMBL/GenBank/DDBJ databases">
        <title>Analysis of 21 Apiospora genomes using comparative genomics revels a genus with tremendous synthesis potential of carbohydrate active enzymes and secondary metabolites.</title>
        <authorList>
            <person name="Sorensen T."/>
        </authorList>
    </citation>
    <scope>NUCLEOTIDE SEQUENCE [LARGE SCALE GENOMIC DNA]</scope>
    <source>
        <strain evidence="3 4">CBS 24483</strain>
    </source>
</reference>
<dbReference type="InterPro" id="IPR047168">
    <property type="entry name" value="LEC1-like"/>
</dbReference>
<gene>
    <name evidence="3" type="ORF">PG986_010218</name>
</gene>
<dbReference type="Pfam" id="PF12825">
    <property type="entry name" value="DUF3818"/>
    <property type="match status" value="1"/>
</dbReference>
<comment type="caution">
    <text evidence="3">The sequence shown here is derived from an EMBL/GenBank/DDBJ whole genome shotgun (WGS) entry which is preliminary data.</text>
</comment>
<dbReference type="PANTHER" id="PTHR47185">
    <property type="entry name" value="PX DOMAIN-CONTAINING PROTEIN YPR097W"/>
    <property type="match status" value="1"/>
</dbReference>
<keyword evidence="4" id="KW-1185">Reference proteome</keyword>
<feature type="domain" description="PX" evidence="2">
    <location>
        <begin position="83"/>
        <end position="210"/>
    </location>
</feature>
<dbReference type="Proteomes" id="UP001391051">
    <property type="component" value="Unassembled WGS sequence"/>
</dbReference>
<name>A0ABR1QAK1_9PEZI</name>
<sequence length="470" mass="51266">MLSIIVDFDASDFRKAAEATKKQKGRPSDKHFAAIDEHVNCSRPTREEMRANSMMGHESIITTILATKDPALAEGLSHAHHAMLQEYYSARLSQRDREQIIKVACRSNPDYFTALMKDSSSSMEPIIRAVHAKVSLHKYVPLIQKFVGDLIKTGKPDKKTKEPPSVEDYVILLRKHKTSLFKFLHEVSSCCPDIQRLFLDWVKDAATSFRQAPRNPNYDGNLPLPLKTQQHRSHHSNGNDNKAAVFGAGAAGALSGGLQNMYAELPRETQHQVASVLDVHAHYLAQLHEASRRSLQQIVDRLAGVRESAVRRSMQGPGVYLARWHALLDDTIITPAAPGYGVPLRCGRDVKGAKASGKTGMKGAAGEEGGEMGGLEESFEDTVSLVSSNGNNSNGYGRGGLSVPAEPNARVVVEALGDKFRKVAAEVSAEAVRGSLLGSSEGLWIYIRGFGLKLTGRKGMKLGCCISFLV</sequence>
<proteinExistence type="predicted"/>
<dbReference type="GeneID" id="92079502"/>
<organism evidence="3 4">
    <name type="scientific">Apiospora aurea</name>
    <dbReference type="NCBI Taxonomy" id="335848"/>
    <lineage>
        <taxon>Eukaryota</taxon>
        <taxon>Fungi</taxon>
        <taxon>Dikarya</taxon>
        <taxon>Ascomycota</taxon>
        <taxon>Pezizomycotina</taxon>
        <taxon>Sordariomycetes</taxon>
        <taxon>Xylariomycetidae</taxon>
        <taxon>Amphisphaeriales</taxon>
        <taxon>Apiosporaceae</taxon>
        <taxon>Apiospora</taxon>
    </lineage>
</organism>
<dbReference type="PANTHER" id="PTHR47185:SF2">
    <property type="entry name" value="FUNGAL PROTEIN"/>
    <property type="match status" value="1"/>
</dbReference>
<protein>
    <recommendedName>
        <fullName evidence="2">PX domain-containing protein</fullName>
    </recommendedName>
</protein>
<dbReference type="InterPro" id="IPR024554">
    <property type="entry name" value="LEC1-like_C"/>
</dbReference>
<evidence type="ECO:0000256" key="1">
    <source>
        <dbReference type="SAM" id="MobiDB-lite"/>
    </source>
</evidence>
<dbReference type="EMBL" id="JAQQWE010000006">
    <property type="protein sequence ID" value="KAK7949332.1"/>
    <property type="molecule type" value="Genomic_DNA"/>
</dbReference>